<evidence type="ECO:0000256" key="8">
    <source>
        <dbReference type="SAM" id="Phobius"/>
    </source>
</evidence>
<feature type="transmembrane region" description="Helical" evidence="8">
    <location>
        <begin position="296"/>
        <end position="314"/>
    </location>
</feature>
<feature type="transmembrane region" description="Helical" evidence="8">
    <location>
        <begin position="210"/>
        <end position="231"/>
    </location>
</feature>
<sequence>MIAAIVKKIKENFKMERVIIKRLLIAVFFVVLLLLLSLLMGRYPISIRELFDVLFSRIIVVDRSWSVVVETVIFNIRLPRIIVAVLVGMALATSGTAYQGMFKNPMVSPSILGVSAGAGFGAAVAILLSLDIVGIQIFAFLFGILAVSLAFSISRLVSKDNNVSLILVLSGMIVSTLFSSLISLTKYVADPDDKLPAITFWLMGSFSSVGFKDVCTIIGPILLGLISLYLLSWKLNILSFGEEEAQSVGVNTNRLRMIVILSSTLITASAISVSGLIGWVGLIVPHLARMIVGSDHRVLIPTSMLMGGMYLLVVDDLARSIISIEIPIGILTSLIGAPFFVWLLLKSRRGWS</sequence>
<evidence type="ECO:0000256" key="2">
    <source>
        <dbReference type="ARBA" id="ARBA00007935"/>
    </source>
</evidence>
<keyword evidence="6 8" id="KW-1133">Transmembrane helix</keyword>
<dbReference type="RefSeq" id="WP_230868779.1">
    <property type="nucleotide sequence ID" value="NZ_CP046640.1"/>
</dbReference>
<evidence type="ECO:0000256" key="1">
    <source>
        <dbReference type="ARBA" id="ARBA00004651"/>
    </source>
</evidence>
<reference evidence="9" key="1">
    <citation type="submission" date="2019-12" db="EMBL/GenBank/DDBJ databases">
        <authorList>
            <person name="zhang j."/>
            <person name="sun C.M."/>
        </authorList>
    </citation>
    <scope>NUCLEOTIDE SEQUENCE</scope>
    <source>
        <strain evidence="9">NS-1</strain>
    </source>
</reference>
<dbReference type="SUPFAM" id="SSF81345">
    <property type="entry name" value="ABC transporter involved in vitamin B12 uptake, BtuC"/>
    <property type="match status" value="1"/>
</dbReference>
<evidence type="ECO:0000256" key="5">
    <source>
        <dbReference type="ARBA" id="ARBA00022692"/>
    </source>
</evidence>
<dbReference type="Gene3D" id="1.10.3470.10">
    <property type="entry name" value="ABC transporter involved in vitamin B12 uptake, BtuC"/>
    <property type="match status" value="1"/>
</dbReference>
<gene>
    <name evidence="9" type="ORF">GM661_03615</name>
</gene>
<dbReference type="Proteomes" id="UP000665020">
    <property type="component" value="Chromosome"/>
</dbReference>
<dbReference type="PANTHER" id="PTHR30472:SF70">
    <property type="entry name" value="MOLYBDATE IMPORT SYSTEM PERMEASE PROTEIN MOLB"/>
    <property type="match status" value="1"/>
</dbReference>
<proteinExistence type="inferred from homology"/>
<keyword evidence="3" id="KW-0813">Transport</keyword>
<keyword evidence="7 8" id="KW-0472">Membrane</keyword>
<dbReference type="GO" id="GO:0005886">
    <property type="term" value="C:plasma membrane"/>
    <property type="evidence" value="ECO:0007669"/>
    <property type="project" value="UniProtKB-SubCell"/>
</dbReference>
<dbReference type="CDD" id="cd06550">
    <property type="entry name" value="TM_ABC_iron-siderophores_like"/>
    <property type="match status" value="1"/>
</dbReference>
<evidence type="ECO:0000256" key="4">
    <source>
        <dbReference type="ARBA" id="ARBA00022475"/>
    </source>
</evidence>
<dbReference type="FunFam" id="1.10.3470.10:FF:000001">
    <property type="entry name" value="Vitamin B12 ABC transporter permease BtuC"/>
    <property type="match status" value="1"/>
</dbReference>
<organism evidence="9 10">
    <name type="scientific">Iocasia fonsfrigidae</name>
    <dbReference type="NCBI Taxonomy" id="2682810"/>
    <lineage>
        <taxon>Bacteria</taxon>
        <taxon>Bacillati</taxon>
        <taxon>Bacillota</taxon>
        <taxon>Clostridia</taxon>
        <taxon>Halanaerobiales</taxon>
        <taxon>Halanaerobiaceae</taxon>
        <taxon>Iocasia</taxon>
    </lineage>
</organism>
<comment type="similarity">
    <text evidence="2">Belongs to the binding-protein-dependent transport system permease family. FecCD subfamily.</text>
</comment>
<keyword evidence="5 8" id="KW-0812">Transmembrane</keyword>
<dbReference type="KEGG" id="ifn:GM661_03615"/>
<evidence type="ECO:0000256" key="7">
    <source>
        <dbReference type="ARBA" id="ARBA00023136"/>
    </source>
</evidence>
<name>A0A8A7KE07_9FIRM</name>
<dbReference type="AlphaFoldDB" id="A0A8A7KE07"/>
<evidence type="ECO:0000313" key="9">
    <source>
        <dbReference type="EMBL" id="QTL97127.1"/>
    </source>
</evidence>
<feature type="transmembrane region" description="Helical" evidence="8">
    <location>
        <begin position="110"/>
        <end position="130"/>
    </location>
</feature>
<feature type="transmembrane region" description="Helical" evidence="8">
    <location>
        <begin position="23"/>
        <end position="41"/>
    </location>
</feature>
<evidence type="ECO:0000313" key="10">
    <source>
        <dbReference type="Proteomes" id="UP000665020"/>
    </source>
</evidence>
<dbReference type="PANTHER" id="PTHR30472">
    <property type="entry name" value="FERRIC ENTEROBACTIN TRANSPORT SYSTEM PERMEASE PROTEIN"/>
    <property type="match status" value="1"/>
</dbReference>
<feature type="transmembrane region" description="Helical" evidence="8">
    <location>
        <begin position="163"/>
        <end position="189"/>
    </location>
</feature>
<dbReference type="InterPro" id="IPR000522">
    <property type="entry name" value="ABC_transptr_permease_BtuC"/>
</dbReference>
<keyword evidence="4" id="KW-1003">Cell membrane</keyword>
<evidence type="ECO:0000256" key="3">
    <source>
        <dbReference type="ARBA" id="ARBA00022448"/>
    </source>
</evidence>
<keyword evidence="10" id="KW-1185">Reference proteome</keyword>
<feature type="transmembrane region" description="Helical" evidence="8">
    <location>
        <begin position="81"/>
        <end position="98"/>
    </location>
</feature>
<comment type="subcellular location">
    <subcellularLocation>
        <location evidence="1">Cell membrane</location>
        <topology evidence="1">Multi-pass membrane protein</topology>
    </subcellularLocation>
</comment>
<feature type="transmembrane region" description="Helical" evidence="8">
    <location>
        <begin position="257"/>
        <end position="284"/>
    </location>
</feature>
<dbReference type="EMBL" id="CP046640">
    <property type="protein sequence ID" value="QTL97127.1"/>
    <property type="molecule type" value="Genomic_DNA"/>
</dbReference>
<feature type="transmembrane region" description="Helical" evidence="8">
    <location>
        <begin position="137"/>
        <end position="157"/>
    </location>
</feature>
<dbReference type="GO" id="GO:0022857">
    <property type="term" value="F:transmembrane transporter activity"/>
    <property type="evidence" value="ECO:0007669"/>
    <property type="project" value="InterPro"/>
</dbReference>
<dbReference type="Pfam" id="PF01032">
    <property type="entry name" value="FecCD"/>
    <property type="match status" value="1"/>
</dbReference>
<protein>
    <submittedName>
        <fullName evidence="9">Iron chelate uptake ABC transporter family permease subunit</fullName>
    </submittedName>
</protein>
<dbReference type="GO" id="GO:0033214">
    <property type="term" value="P:siderophore-iron import into cell"/>
    <property type="evidence" value="ECO:0007669"/>
    <property type="project" value="TreeGrafter"/>
</dbReference>
<dbReference type="InterPro" id="IPR037294">
    <property type="entry name" value="ABC_BtuC-like"/>
</dbReference>
<feature type="transmembrane region" description="Helical" evidence="8">
    <location>
        <begin position="326"/>
        <end position="345"/>
    </location>
</feature>
<evidence type="ECO:0000256" key="6">
    <source>
        <dbReference type="ARBA" id="ARBA00022989"/>
    </source>
</evidence>
<accession>A0A8A7KE07</accession>